<dbReference type="Gene3D" id="3.30.160.60">
    <property type="entry name" value="Classic Zinc Finger"/>
    <property type="match status" value="1"/>
</dbReference>
<dbReference type="Pfam" id="PF06220">
    <property type="entry name" value="zf-U1"/>
    <property type="match status" value="1"/>
</dbReference>
<dbReference type="InterPro" id="IPR040023">
    <property type="entry name" value="WBP4"/>
</dbReference>
<dbReference type="OMA" id="CWITENK"/>
<dbReference type="SMART" id="SM00451">
    <property type="entry name" value="ZnF_U1"/>
    <property type="match status" value="1"/>
</dbReference>
<dbReference type="SUPFAM" id="SSF57667">
    <property type="entry name" value="beta-beta-alpha zinc fingers"/>
    <property type="match status" value="1"/>
</dbReference>
<dbReference type="InterPro" id="IPR000690">
    <property type="entry name" value="Matrin/U1-C_Znf_C2H2"/>
</dbReference>
<organism evidence="9 10">
    <name type="scientific">Blomia tropicalis</name>
    <name type="common">Mite</name>
    <dbReference type="NCBI Taxonomy" id="40697"/>
    <lineage>
        <taxon>Eukaryota</taxon>
        <taxon>Metazoa</taxon>
        <taxon>Ecdysozoa</taxon>
        <taxon>Arthropoda</taxon>
        <taxon>Chelicerata</taxon>
        <taxon>Arachnida</taxon>
        <taxon>Acari</taxon>
        <taxon>Acariformes</taxon>
        <taxon>Sarcoptiformes</taxon>
        <taxon>Astigmata</taxon>
        <taxon>Glycyphagoidea</taxon>
        <taxon>Echimyopodidae</taxon>
        <taxon>Blomia</taxon>
    </lineage>
</organism>
<protein>
    <recommendedName>
        <fullName evidence="8">Matrin-type domain-containing protein</fullName>
    </recommendedName>
</protein>
<dbReference type="GO" id="GO:0003723">
    <property type="term" value="F:RNA binding"/>
    <property type="evidence" value="ECO:0007669"/>
    <property type="project" value="TreeGrafter"/>
</dbReference>
<dbReference type="InterPro" id="IPR013085">
    <property type="entry name" value="U1-CZ_Znf_C2H2"/>
</dbReference>
<dbReference type="Gene3D" id="2.20.70.10">
    <property type="match status" value="1"/>
</dbReference>
<evidence type="ECO:0000256" key="4">
    <source>
        <dbReference type="ARBA" id="ARBA00022833"/>
    </source>
</evidence>
<dbReference type="GO" id="GO:0000398">
    <property type="term" value="P:mRNA splicing, via spliceosome"/>
    <property type="evidence" value="ECO:0007669"/>
    <property type="project" value="InterPro"/>
</dbReference>
<evidence type="ECO:0000256" key="6">
    <source>
        <dbReference type="SAM" id="Coils"/>
    </source>
</evidence>
<dbReference type="PROSITE" id="PS50171">
    <property type="entry name" value="ZF_MATRIN"/>
    <property type="match status" value="1"/>
</dbReference>
<gene>
    <name evidence="9" type="ORF">RDWZM_007252</name>
</gene>
<reference evidence="9" key="1">
    <citation type="submission" date="2022-12" db="EMBL/GenBank/DDBJ databases">
        <title>Genome assemblies of Blomia tropicalis.</title>
        <authorList>
            <person name="Cui Y."/>
        </authorList>
    </citation>
    <scope>NUCLEOTIDE SEQUENCE</scope>
    <source>
        <tissue evidence="9">Adult mites</tissue>
    </source>
</reference>
<keyword evidence="4" id="KW-0862">Zinc</keyword>
<evidence type="ECO:0000256" key="7">
    <source>
        <dbReference type="SAM" id="MobiDB-lite"/>
    </source>
</evidence>
<keyword evidence="10" id="KW-1185">Reference proteome</keyword>
<feature type="coiled-coil region" evidence="6">
    <location>
        <begin position="256"/>
        <end position="283"/>
    </location>
</feature>
<dbReference type="GO" id="GO:0071011">
    <property type="term" value="C:precatalytic spliceosome"/>
    <property type="evidence" value="ECO:0007669"/>
    <property type="project" value="TreeGrafter"/>
</dbReference>
<dbReference type="InterPro" id="IPR036236">
    <property type="entry name" value="Znf_C2H2_sf"/>
</dbReference>
<comment type="subcellular location">
    <subcellularLocation>
        <location evidence="1">Nucleus</location>
    </subcellularLocation>
</comment>
<dbReference type="CDD" id="cd00201">
    <property type="entry name" value="WW"/>
    <property type="match status" value="1"/>
</dbReference>
<dbReference type="GO" id="GO:0008270">
    <property type="term" value="F:zinc ion binding"/>
    <property type="evidence" value="ECO:0007669"/>
    <property type="project" value="UniProtKB-KW"/>
</dbReference>
<keyword evidence="3" id="KW-0863">Zinc-finger</keyword>
<comment type="caution">
    <text evidence="9">The sequence shown here is derived from an EMBL/GenBank/DDBJ whole genome shotgun (WGS) entry which is preliminary data.</text>
</comment>
<evidence type="ECO:0000256" key="3">
    <source>
        <dbReference type="ARBA" id="ARBA00022771"/>
    </source>
</evidence>
<dbReference type="Proteomes" id="UP001142055">
    <property type="component" value="Chromosome 2"/>
</dbReference>
<keyword evidence="5" id="KW-0539">Nucleus</keyword>
<dbReference type="InterPro" id="IPR003604">
    <property type="entry name" value="Matrin/U1-like-C_Znf_C2H2"/>
</dbReference>
<evidence type="ECO:0000256" key="1">
    <source>
        <dbReference type="ARBA" id="ARBA00004123"/>
    </source>
</evidence>
<accession>A0A9Q0RPC4</accession>
<keyword evidence="6" id="KW-0175">Coiled coil</keyword>
<feature type="domain" description="Matrin-type" evidence="8">
    <location>
        <begin position="12"/>
        <end position="43"/>
    </location>
</feature>
<evidence type="ECO:0000313" key="10">
    <source>
        <dbReference type="Proteomes" id="UP001142055"/>
    </source>
</evidence>
<keyword evidence="2" id="KW-0479">Metal-binding</keyword>
<name>A0A9Q0RPC4_BLOTA</name>
<evidence type="ECO:0000256" key="2">
    <source>
        <dbReference type="ARBA" id="ARBA00022723"/>
    </source>
</evidence>
<dbReference type="InterPro" id="IPR001202">
    <property type="entry name" value="WW_dom"/>
</dbReference>
<evidence type="ECO:0000259" key="8">
    <source>
        <dbReference type="PROSITE" id="PS50171"/>
    </source>
</evidence>
<dbReference type="AlphaFoldDB" id="A0A9Q0RPC4"/>
<dbReference type="PANTHER" id="PTHR13173">
    <property type="entry name" value="WW DOMAIN BINDING PROTEIN 4"/>
    <property type="match status" value="1"/>
</dbReference>
<sequence>MMTDYWKSLTKKYCEYCKCWITENKSSLDFHERGFRHQANVRKRVHEIQKNSTIKDKEKAEYDAQIRKIEAAALNSFQGDIARNPSCSKEISNLKLNVSSSGQSDLVTNIKPGAYNRFGECVNQSEESEVLVNGKKRALETIAKSFEKKCKWREAKTADGVVYYWNKDTLGLIHICCFYICIANELFFLETKHEAPKSGFLSLEEQNQFKTMPQSSTVQSSNDDFLSLSNQKRLYGGWKTVDKSDDMKVVDLQLPNQDITQIISDMKQDKEEEETKQKELELQTNTNVIFQEKTIENYSKQLRPTKNDSGEITFKKRSSVKRNIRSRGENDD</sequence>
<dbReference type="EMBL" id="JAPWDV010000002">
    <property type="protein sequence ID" value="KAJ6221440.1"/>
    <property type="molecule type" value="Genomic_DNA"/>
</dbReference>
<dbReference type="PANTHER" id="PTHR13173:SF10">
    <property type="entry name" value="WW DOMAIN-BINDING PROTEIN 4"/>
    <property type="match status" value="1"/>
</dbReference>
<proteinExistence type="predicted"/>
<evidence type="ECO:0000256" key="5">
    <source>
        <dbReference type="ARBA" id="ARBA00023242"/>
    </source>
</evidence>
<evidence type="ECO:0000313" key="9">
    <source>
        <dbReference type="EMBL" id="KAJ6221440.1"/>
    </source>
</evidence>
<feature type="region of interest" description="Disordered" evidence="7">
    <location>
        <begin position="303"/>
        <end position="332"/>
    </location>
</feature>
<feature type="compositionally biased region" description="Basic residues" evidence="7">
    <location>
        <begin position="315"/>
        <end position="325"/>
    </location>
</feature>